<dbReference type="Pfam" id="PF00196">
    <property type="entry name" value="GerE"/>
    <property type="match status" value="1"/>
</dbReference>
<evidence type="ECO:0000256" key="3">
    <source>
        <dbReference type="ARBA" id="ARBA00023163"/>
    </source>
</evidence>
<sequence>MPKSARYKVSWSEERTAYVLTGPAADDALPSLTGDGQQWLAWLEGQRAFAFYGRHGQLNLLKEKRTRGRDGYWYAYQRHGAKMVKRYVGASTQLSMERMETIAELLTHGEQETTLARAPQLESLLLPKLQLPLLPKSLIARPQLLALLDKSLDYKLTFISGSAGYGKTTTVGQWIAHHTHTHPAPFGLTSLVLDESDNDPVRFWHYIIAACQKLRADVGREALELLQAHRLPPFKPLEMMLTTLLNELSQLEQPCTLVLDDFHVIHSAQVIASLNFFLDHLPTSFHLIILMRGDLPFNAARLRARNELLDIYPPDLNFSLEETKAFFEQELPFVLSPKLLRQIYARIEGWPTGLRLLTRALRRSEYHQEEAEQLLAHVAGSYWNVQEYFLNEILHTLSPELQTFLLQTCILPRVTATLCDVITERQDSARLLETLRAGDLFLIPLDGIGEWARYLPLFAEAMQQEARRRLGDEQLRQLMARASLWYEEHAFVVEAIDMALNAEIPIRAARLIERFLEEKRQANIPTIPDYYRLCHWLGRLPASELESHPELCLNYALALLFISYEEAIAPDRQEYIHQLLRLAEQYWRDVNDTAKLAEVFALRALQARKEGKLLQAVTWAKQSLAWLPQEDQLWRNLSLTVVGMGEAFDGHLERAYDFLFEAQLLSEQQHNLTYVRAAIGMLSWVVFEQGKLLLASEQYLQMQRQARLYEDYDDIAHTQLALAQIAYQWNRLDEAEQAVDEVLEIGERMHVEEFEARAVLSLALIEQARGQYSQAQQRLTAWLARRPVFSSPFSYQLTRLVQAVQARIQLAAGDLAAVKHWLNSIERRSANIPLLQRQREQLLQLRLQLAEGEVTAAIGQLEYLAASAQETGHTYFWLEVQVVLVLAYARQGAYARAHEQLHQVLRSTYTESYVRLFLDEGEELAHLLRHCASHLHEKGLHAYVLRLLNAFAQESESEMAVNALAPQEILSSQEQKVLRLLAAGNSNAEIASELVVSVNTIRSQVQSIYRKLNVNNRVEASSVASQLNFL</sequence>
<dbReference type="InterPro" id="IPR011990">
    <property type="entry name" value="TPR-like_helical_dom_sf"/>
</dbReference>
<feature type="domain" description="HTH luxR-type" evidence="4">
    <location>
        <begin position="963"/>
        <end position="1028"/>
    </location>
</feature>
<protein>
    <submittedName>
        <fullName evidence="5">HTH-type transcriptional regulator MalT</fullName>
    </submittedName>
</protein>
<dbReference type="SUPFAM" id="SSF52540">
    <property type="entry name" value="P-loop containing nucleoside triphosphate hydrolases"/>
    <property type="match status" value="1"/>
</dbReference>
<organism evidence="5 6">
    <name type="scientific">Dictyobacter formicarum</name>
    <dbReference type="NCBI Taxonomy" id="2778368"/>
    <lineage>
        <taxon>Bacteria</taxon>
        <taxon>Bacillati</taxon>
        <taxon>Chloroflexota</taxon>
        <taxon>Ktedonobacteria</taxon>
        <taxon>Ktedonobacterales</taxon>
        <taxon>Dictyobacteraceae</taxon>
        <taxon>Dictyobacter</taxon>
    </lineage>
</organism>
<dbReference type="EMBL" id="BNJJ01000012">
    <property type="protein sequence ID" value="GHO86365.1"/>
    <property type="molecule type" value="Genomic_DNA"/>
</dbReference>
<evidence type="ECO:0000256" key="1">
    <source>
        <dbReference type="ARBA" id="ARBA00023015"/>
    </source>
</evidence>
<dbReference type="Gene3D" id="3.40.50.300">
    <property type="entry name" value="P-loop containing nucleotide triphosphate hydrolases"/>
    <property type="match status" value="1"/>
</dbReference>
<evidence type="ECO:0000313" key="5">
    <source>
        <dbReference type="EMBL" id="GHO86365.1"/>
    </source>
</evidence>
<dbReference type="InterPro" id="IPR016032">
    <property type="entry name" value="Sig_transdc_resp-reg_C-effctor"/>
</dbReference>
<dbReference type="PROSITE" id="PS00622">
    <property type="entry name" value="HTH_LUXR_1"/>
    <property type="match status" value="1"/>
</dbReference>
<gene>
    <name evidence="5" type="primary">malT_1</name>
    <name evidence="5" type="ORF">KSZ_43710</name>
</gene>
<accession>A0ABQ3VJV5</accession>
<dbReference type="Gene3D" id="1.25.40.10">
    <property type="entry name" value="Tetratricopeptide repeat domain"/>
    <property type="match status" value="1"/>
</dbReference>
<dbReference type="SMART" id="SM00421">
    <property type="entry name" value="HTH_LUXR"/>
    <property type="match status" value="1"/>
</dbReference>
<keyword evidence="6" id="KW-1185">Reference proteome</keyword>
<dbReference type="SUPFAM" id="SSF48452">
    <property type="entry name" value="TPR-like"/>
    <property type="match status" value="1"/>
</dbReference>
<proteinExistence type="predicted"/>
<keyword evidence="2" id="KW-0238">DNA-binding</keyword>
<dbReference type="Proteomes" id="UP000635565">
    <property type="component" value="Unassembled WGS sequence"/>
</dbReference>
<dbReference type="PROSITE" id="PS50043">
    <property type="entry name" value="HTH_LUXR_2"/>
    <property type="match status" value="1"/>
</dbReference>
<name>A0ABQ3VJV5_9CHLR</name>
<dbReference type="Pfam" id="PF17874">
    <property type="entry name" value="TPR_MalT"/>
    <property type="match status" value="1"/>
</dbReference>
<keyword evidence="3" id="KW-0804">Transcription</keyword>
<dbReference type="Pfam" id="PF25873">
    <property type="entry name" value="WHD_MalT"/>
    <property type="match status" value="1"/>
</dbReference>
<reference evidence="5 6" key="1">
    <citation type="journal article" date="2021" name="Int. J. Syst. Evol. Microbiol.">
        <title>Reticulibacter mediterranei gen. nov., sp. nov., within the new family Reticulibacteraceae fam. nov., and Ktedonospora formicarum gen. nov., sp. nov., Ktedonobacter robiniae sp. nov., Dictyobacter formicarum sp. nov. and Dictyobacter arantiisoli sp. nov., belonging to the class Ktedonobacteria.</title>
        <authorList>
            <person name="Yabe S."/>
            <person name="Zheng Y."/>
            <person name="Wang C.M."/>
            <person name="Sakai Y."/>
            <person name="Abe K."/>
            <person name="Yokota A."/>
            <person name="Donadio S."/>
            <person name="Cavaletti L."/>
            <person name="Monciardini P."/>
        </authorList>
    </citation>
    <scope>NUCLEOTIDE SEQUENCE [LARGE SCALE GENOMIC DNA]</scope>
    <source>
        <strain evidence="5 6">SOSP1-9</strain>
    </source>
</reference>
<dbReference type="PANTHER" id="PTHR44688">
    <property type="entry name" value="DNA-BINDING TRANSCRIPTIONAL ACTIVATOR DEVR_DOSR"/>
    <property type="match status" value="1"/>
</dbReference>
<evidence type="ECO:0000259" key="4">
    <source>
        <dbReference type="PROSITE" id="PS50043"/>
    </source>
</evidence>
<dbReference type="InterPro" id="IPR027417">
    <property type="entry name" value="P-loop_NTPase"/>
</dbReference>
<dbReference type="PRINTS" id="PR00038">
    <property type="entry name" value="HTHLUXR"/>
</dbReference>
<dbReference type="CDD" id="cd06170">
    <property type="entry name" value="LuxR_C_like"/>
    <property type="match status" value="1"/>
</dbReference>
<dbReference type="PANTHER" id="PTHR44688:SF16">
    <property type="entry name" value="DNA-BINDING TRANSCRIPTIONAL ACTIVATOR DEVR_DOSR"/>
    <property type="match status" value="1"/>
</dbReference>
<dbReference type="InterPro" id="IPR041617">
    <property type="entry name" value="TPR_MalT"/>
</dbReference>
<comment type="caution">
    <text evidence="5">The sequence shown here is derived from an EMBL/GenBank/DDBJ whole genome shotgun (WGS) entry which is preliminary data.</text>
</comment>
<evidence type="ECO:0000256" key="2">
    <source>
        <dbReference type="ARBA" id="ARBA00023125"/>
    </source>
</evidence>
<evidence type="ECO:0000313" key="6">
    <source>
        <dbReference type="Proteomes" id="UP000635565"/>
    </source>
</evidence>
<dbReference type="InterPro" id="IPR000792">
    <property type="entry name" value="Tscrpt_reg_LuxR_C"/>
</dbReference>
<dbReference type="RefSeq" id="WP_201364007.1">
    <property type="nucleotide sequence ID" value="NZ_BNJJ01000012.1"/>
</dbReference>
<dbReference type="InterPro" id="IPR059106">
    <property type="entry name" value="WHD_MalT"/>
</dbReference>
<keyword evidence="1" id="KW-0805">Transcription regulation</keyword>
<dbReference type="SUPFAM" id="SSF46894">
    <property type="entry name" value="C-terminal effector domain of the bipartite response regulators"/>
    <property type="match status" value="1"/>
</dbReference>